<comment type="caution">
    <text evidence="7">The sequence shown here is derived from an EMBL/GenBank/DDBJ whole genome shotgun (WGS) entry which is preliminary data.</text>
</comment>
<feature type="domain" description="Major facilitator superfamily (MFS) profile" evidence="6">
    <location>
        <begin position="33"/>
        <end position="525"/>
    </location>
</feature>
<dbReference type="SUPFAM" id="SSF103473">
    <property type="entry name" value="MFS general substrate transporter"/>
    <property type="match status" value="1"/>
</dbReference>
<protein>
    <recommendedName>
        <fullName evidence="6">Major facilitator superfamily (MFS) profile domain-containing protein</fullName>
    </recommendedName>
</protein>
<dbReference type="Pfam" id="PF07690">
    <property type="entry name" value="MFS_1"/>
    <property type="match status" value="1"/>
</dbReference>
<feature type="transmembrane region" description="Helical" evidence="5">
    <location>
        <begin position="501"/>
        <end position="519"/>
    </location>
</feature>
<dbReference type="Gene3D" id="1.20.1250.20">
    <property type="entry name" value="MFS general substrate transporter like domains"/>
    <property type="match status" value="1"/>
</dbReference>
<dbReference type="InterPro" id="IPR036259">
    <property type="entry name" value="MFS_trans_sf"/>
</dbReference>
<feature type="transmembrane region" description="Helical" evidence="5">
    <location>
        <begin position="477"/>
        <end position="495"/>
    </location>
</feature>
<accession>A0ABP0DSM5</accession>
<keyword evidence="8" id="KW-1185">Reference proteome</keyword>
<evidence type="ECO:0000256" key="3">
    <source>
        <dbReference type="ARBA" id="ARBA00022989"/>
    </source>
</evidence>
<feature type="transmembrane region" description="Helical" evidence="5">
    <location>
        <begin position="149"/>
        <end position="171"/>
    </location>
</feature>
<evidence type="ECO:0000259" key="6">
    <source>
        <dbReference type="PROSITE" id="PS50850"/>
    </source>
</evidence>
<reference evidence="7 8" key="1">
    <citation type="submission" date="2024-01" db="EMBL/GenBank/DDBJ databases">
        <authorList>
            <person name="Allen C."/>
            <person name="Tagirdzhanova G."/>
        </authorList>
    </citation>
    <scope>NUCLEOTIDE SEQUENCE [LARGE SCALE GENOMIC DNA]</scope>
    <source>
        <strain evidence="7 8">CBS 573.63</strain>
    </source>
</reference>
<feature type="transmembrane region" description="Helical" evidence="5">
    <location>
        <begin position="212"/>
        <end position="232"/>
    </location>
</feature>
<keyword evidence="4 5" id="KW-0472">Membrane</keyword>
<proteinExistence type="predicted"/>
<dbReference type="PANTHER" id="PTHR23502:SF134">
    <property type="entry name" value="MAJOR FACILITATOR SUPERFAMILY (MFS) PROFILE DOMAIN-CONTAINING PROTEIN-RELATED"/>
    <property type="match status" value="1"/>
</dbReference>
<feature type="transmembrane region" description="Helical" evidence="5">
    <location>
        <begin position="404"/>
        <end position="423"/>
    </location>
</feature>
<dbReference type="PRINTS" id="PR01036">
    <property type="entry name" value="TCRTETB"/>
</dbReference>
<evidence type="ECO:0000313" key="8">
    <source>
        <dbReference type="Proteomes" id="UP001642501"/>
    </source>
</evidence>
<dbReference type="PANTHER" id="PTHR23502">
    <property type="entry name" value="MAJOR FACILITATOR SUPERFAMILY"/>
    <property type="match status" value="1"/>
</dbReference>
<dbReference type="InterPro" id="IPR011701">
    <property type="entry name" value="MFS"/>
</dbReference>
<keyword evidence="3 5" id="KW-1133">Transmembrane helix</keyword>
<feature type="transmembrane region" description="Helical" evidence="5">
    <location>
        <begin position="122"/>
        <end position="143"/>
    </location>
</feature>
<dbReference type="Proteomes" id="UP001642501">
    <property type="component" value="Unassembled WGS sequence"/>
</dbReference>
<evidence type="ECO:0000256" key="4">
    <source>
        <dbReference type="ARBA" id="ARBA00023136"/>
    </source>
</evidence>
<gene>
    <name evidence="7" type="ORF">SEPCBS57363_004551</name>
</gene>
<keyword evidence="2 5" id="KW-0812">Transmembrane</keyword>
<feature type="transmembrane region" description="Helical" evidence="5">
    <location>
        <begin position="93"/>
        <end position="115"/>
    </location>
</feature>
<feature type="transmembrane region" description="Helical" evidence="5">
    <location>
        <begin position="366"/>
        <end position="384"/>
    </location>
</feature>
<dbReference type="EMBL" id="CAWUOM010000086">
    <property type="protein sequence ID" value="CAK7271305.1"/>
    <property type="molecule type" value="Genomic_DNA"/>
</dbReference>
<evidence type="ECO:0000256" key="1">
    <source>
        <dbReference type="ARBA" id="ARBA00004141"/>
    </source>
</evidence>
<evidence type="ECO:0000256" key="2">
    <source>
        <dbReference type="ARBA" id="ARBA00022692"/>
    </source>
</evidence>
<evidence type="ECO:0000256" key="5">
    <source>
        <dbReference type="SAM" id="Phobius"/>
    </source>
</evidence>
<feature type="transmembrane region" description="Helical" evidence="5">
    <location>
        <begin position="60"/>
        <end position="81"/>
    </location>
</feature>
<comment type="subcellular location">
    <subcellularLocation>
        <location evidence="1">Membrane</location>
        <topology evidence="1">Multi-pass membrane protein</topology>
    </subcellularLocation>
</comment>
<evidence type="ECO:0000313" key="7">
    <source>
        <dbReference type="EMBL" id="CAK7271305.1"/>
    </source>
</evidence>
<dbReference type="InterPro" id="IPR020846">
    <property type="entry name" value="MFS_dom"/>
</dbReference>
<name>A0ABP0DSM5_9PEZI</name>
<feature type="transmembrane region" description="Helical" evidence="5">
    <location>
        <begin position="429"/>
        <end position="456"/>
    </location>
</feature>
<dbReference type="PROSITE" id="PS50850">
    <property type="entry name" value="MFS"/>
    <property type="match status" value="1"/>
</dbReference>
<feature type="transmembrane region" description="Helical" evidence="5">
    <location>
        <begin position="327"/>
        <end position="346"/>
    </location>
</feature>
<feature type="transmembrane region" description="Helical" evidence="5">
    <location>
        <begin position="183"/>
        <end position="206"/>
    </location>
</feature>
<organism evidence="7 8">
    <name type="scientific">Sporothrix epigloea</name>
    <dbReference type="NCBI Taxonomy" id="1892477"/>
    <lineage>
        <taxon>Eukaryota</taxon>
        <taxon>Fungi</taxon>
        <taxon>Dikarya</taxon>
        <taxon>Ascomycota</taxon>
        <taxon>Pezizomycotina</taxon>
        <taxon>Sordariomycetes</taxon>
        <taxon>Sordariomycetidae</taxon>
        <taxon>Ophiostomatales</taxon>
        <taxon>Ophiostomataceae</taxon>
        <taxon>Sporothrix</taxon>
    </lineage>
</organism>
<sequence>MGHSRCGPMDEVVDSRYTADPILLDFELSTLDPLHAAELKQSLALHEHPFLWSRARKTGVLVFPFLAATFAAYAAGSYGSINGYFEPGLSDVSFNLGITVFVLGFGFAPIFLALVSEQYGRYWVFVGAGVVFFLGTLGCALSHSLVAMLVSRLVTGMGASVFATLTGGVVGDLFPKEQRNTPMALYSLAIVAGSGLGPLVSGIVAQKLAWRWVFYLQIITVGASTAGLLLVFRETRANVLLLRNCRRLNAYLEKERPQDVTADCPPRGPSLDKEIADKDTDMFEATVVPLPQSPIRFDAPRPDTGSVVNTIGNAFSFPLRLLATESIVFWFSLWASFAWAMLYMQFSSIHVVYTEVYHFDGLQVGTVYTTVITGAILGCVSCLAYDCVLQRYFAQFSNIPESRLYFSCFGSLLLPAGLFWFGWTARPSVHWIVPTIAIGTFEAGIFIIYLAVFNYFVDTYTVYASSALAAQSMCRNLLAGVFPLFTASMFRSLGYAKSGSLLGAFAVALSTVPWVLVFFGEAIRKRSSFAQHLAGA</sequence>